<sequence length="195" mass="21031">MLGTGFLVTNNGKIATARHVVGNITEGLCILMPHISDMNAYQDVADNRCRPIQAIVEDINPVTDICILQGVGLEFDGILPKLDSLDNVRVGEKIGMFGFPHCVMGRRVLTYREAEIGAKMLLETSGVKSKYATLNMQTRPGQSGSLVLSLRTGNIVGMLIGTYAPSCGVIIAGINPHELNQDSYCISASYISEML</sequence>
<dbReference type="GO" id="GO:0006508">
    <property type="term" value="P:proteolysis"/>
    <property type="evidence" value="ECO:0007669"/>
    <property type="project" value="UniProtKB-KW"/>
</dbReference>
<reference evidence="2" key="1">
    <citation type="submission" date="2019-02" db="EMBL/GenBank/DDBJ databases">
        <title>Isolation and identification of novel species under the genus Muribaculum.</title>
        <authorList>
            <person name="Miyake S."/>
            <person name="Ding Y."/>
            <person name="Low A."/>
            <person name="Soh M."/>
            <person name="Seedorf H."/>
        </authorList>
    </citation>
    <scope>NUCLEOTIDE SEQUENCE [LARGE SCALE GENOMIC DNA]</scope>
    <source>
        <strain evidence="2">H5</strain>
    </source>
</reference>
<name>A0A4P7W7M8_9BACT</name>
<keyword evidence="1" id="KW-0378">Hydrolase</keyword>
<evidence type="ECO:0000313" key="2">
    <source>
        <dbReference type="Proteomes" id="UP000297149"/>
    </source>
</evidence>
<dbReference type="GO" id="GO:0008233">
    <property type="term" value="F:peptidase activity"/>
    <property type="evidence" value="ECO:0007669"/>
    <property type="project" value="UniProtKB-KW"/>
</dbReference>
<dbReference type="AlphaFoldDB" id="A0A4P7W7M8"/>
<accession>A0A4P7W7M8</accession>
<proteinExistence type="predicted"/>
<keyword evidence="1" id="KW-0645">Protease</keyword>
<dbReference type="Pfam" id="PF13365">
    <property type="entry name" value="Trypsin_2"/>
    <property type="match status" value="1"/>
</dbReference>
<dbReference type="SUPFAM" id="SSF50494">
    <property type="entry name" value="Trypsin-like serine proteases"/>
    <property type="match status" value="1"/>
</dbReference>
<dbReference type="InterPro" id="IPR009003">
    <property type="entry name" value="Peptidase_S1_PA"/>
</dbReference>
<dbReference type="KEGG" id="ddb:E7747_00655"/>
<dbReference type="Proteomes" id="UP000297149">
    <property type="component" value="Chromosome"/>
</dbReference>
<organism evidence="1 2">
    <name type="scientific">Duncaniella dubosii</name>
    <dbReference type="NCBI Taxonomy" id="2518971"/>
    <lineage>
        <taxon>Bacteria</taxon>
        <taxon>Pseudomonadati</taxon>
        <taxon>Bacteroidota</taxon>
        <taxon>Bacteroidia</taxon>
        <taxon>Bacteroidales</taxon>
        <taxon>Muribaculaceae</taxon>
        <taxon>Duncaniella</taxon>
    </lineage>
</organism>
<evidence type="ECO:0000313" key="1">
    <source>
        <dbReference type="EMBL" id="QCD43620.1"/>
    </source>
</evidence>
<dbReference type="EMBL" id="CP039396">
    <property type="protein sequence ID" value="QCD43620.1"/>
    <property type="molecule type" value="Genomic_DNA"/>
</dbReference>
<dbReference type="Gene3D" id="2.40.10.120">
    <property type="match status" value="1"/>
</dbReference>
<gene>
    <name evidence="1" type="ORF">E7747_00655</name>
</gene>
<keyword evidence="2" id="KW-1185">Reference proteome</keyword>
<protein>
    <submittedName>
        <fullName evidence="1">Serine protease</fullName>
    </submittedName>
</protein>